<dbReference type="EMBL" id="JADJMS010000051">
    <property type="protein sequence ID" value="MBK7417329.1"/>
    <property type="molecule type" value="Genomic_DNA"/>
</dbReference>
<dbReference type="InterPro" id="IPR018490">
    <property type="entry name" value="cNMP-bd_dom_sf"/>
</dbReference>
<protein>
    <submittedName>
        <fullName evidence="1">Crp/Fnr family transcriptional regulator</fullName>
    </submittedName>
</protein>
<dbReference type="InterPro" id="IPR014710">
    <property type="entry name" value="RmlC-like_jellyroll"/>
</dbReference>
<dbReference type="SUPFAM" id="SSF51206">
    <property type="entry name" value="cAMP-binding domain-like"/>
    <property type="match status" value="1"/>
</dbReference>
<name>A0A935K641_9RHOO</name>
<accession>A0A935K641</accession>
<organism evidence="1 2">
    <name type="scientific">Candidatus Dechloromonas phosphorivorans</name>
    <dbReference type="NCBI Taxonomy" id="2899244"/>
    <lineage>
        <taxon>Bacteria</taxon>
        <taxon>Pseudomonadati</taxon>
        <taxon>Pseudomonadota</taxon>
        <taxon>Betaproteobacteria</taxon>
        <taxon>Rhodocyclales</taxon>
        <taxon>Azonexaceae</taxon>
        <taxon>Dechloromonas</taxon>
    </lineage>
</organism>
<dbReference type="AlphaFoldDB" id="A0A935K641"/>
<dbReference type="Gene3D" id="2.60.120.10">
    <property type="entry name" value="Jelly Rolls"/>
    <property type="match status" value="1"/>
</dbReference>
<dbReference type="Proteomes" id="UP000739411">
    <property type="component" value="Unassembled WGS sequence"/>
</dbReference>
<evidence type="ECO:0000313" key="2">
    <source>
        <dbReference type="Proteomes" id="UP000739411"/>
    </source>
</evidence>
<evidence type="ECO:0000313" key="1">
    <source>
        <dbReference type="EMBL" id="MBK7417329.1"/>
    </source>
</evidence>
<reference evidence="1 2" key="1">
    <citation type="submission" date="2020-10" db="EMBL/GenBank/DDBJ databases">
        <title>Connecting structure to function with the recovery of over 1000 high-quality activated sludge metagenome-assembled genomes encoding full-length rRNA genes using long-read sequencing.</title>
        <authorList>
            <person name="Singleton C.M."/>
            <person name="Petriglieri F."/>
            <person name="Kristensen J.M."/>
            <person name="Kirkegaard R.H."/>
            <person name="Michaelsen T.Y."/>
            <person name="Andersen M.H."/>
            <person name="Karst S.M."/>
            <person name="Dueholm M.S."/>
            <person name="Nielsen P.H."/>
            <person name="Albertsen M."/>
        </authorList>
    </citation>
    <scope>NUCLEOTIDE SEQUENCE [LARGE SCALE GENOMIC DNA]</scope>
    <source>
        <strain evidence="1">EsbW_18-Q3-R4-48_BATAC.463</strain>
    </source>
</reference>
<gene>
    <name evidence="1" type="ORF">IPJ38_21800</name>
</gene>
<proteinExistence type="predicted"/>
<comment type="caution">
    <text evidence="1">The sequence shown here is derived from an EMBL/GenBank/DDBJ whole genome shotgun (WGS) entry which is preliminary data.</text>
</comment>
<sequence>MGLLSLVDRNKCLSPRQGNAYLASQVIYAAGAEGLAWRVKSGVVRLDTTTKNGDLSFASLAIAGDIVGCETMLFGAYTFSASALTHCELSPWPEGEPAGASESLLESLALAQRRAADVIALRGGQASERVLGLIRLLGDGAGRVVLPTRQDIADITDLRFETILRIIKGLERVGVLLPVKMEGVHATRGYAVNLAAA</sequence>